<name>A0ABX5MAW3_9PROT</name>
<gene>
    <name evidence="1" type="ORF">C8R14_101158</name>
</gene>
<comment type="caution">
    <text evidence="1">The sequence shown here is derived from an EMBL/GenBank/DDBJ whole genome shotgun (WGS) entry which is preliminary data.</text>
</comment>
<organism evidence="1 2">
    <name type="scientific">Nitrosomonas eutropha</name>
    <dbReference type="NCBI Taxonomy" id="916"/>
    <lineage>
        <taxon>Bacteria</taxon>
        <taxon>Pseudomonadati</taxon>
        <taxon>Pseudomonadota</taxon>
        <taxon>Betaproteobacteria</taxon>
        <taxon>Nitrosomonadales</taxon>
        <taxon>Nitrosomonadaceae</taxon>
        <taxon>Nitrosomonas</taxon>
    </lineage>
</organism>
<dbReference type="Proteomes" id="UP000247780">
    <property type="component" value="Unassembled WGS sequence"/>
</dbReference>
<sequence length="290" mass="32505">MKLNIGTVRSDYAGFNSIARVAEQSHGAFSDSVEVDFSSCDFFEANMAAPLYVVVARLRDELNDVSLINLKPDLDTILRKNHFLTKFQKTALIDTNQTTVPFKVFKLQAGEQFFEYLESYMYGKGIPAMSAVLTKRFQQSLFEIFQNAAIHSRSISGIFTCGQFFPQKHRLDFTIADAGVGIRDNIRQYTGNTKMSSCAAIKWALTEGNTTKTGNQPGGLGLKLLKDFIRMNEGKLQIISRSGYYEFSATGDNCKKLDHDFPGTCVNIEINTQDTNSYYLKSELSSNDIF</sequence>
<dbReference type="InterPro" id="IPR036890">
    <property type="entry name" value="HATPase_C_sf"/>
</dbReference>
<keyword evidence="2" id="KW-1185">Reference proteome</keyword>
<dbReference type="SUPFAM" id="SSF55874">
    <property type="entry name" value="ATPase domain of HSP90 chaperone/DNA topoisomerase II/histidine kinase"/>
    <property type="match status" value="1"/>
</dbReference>
<protein>
    <submittedName>
        <fullName evidence="1">Histidine kinase/DNA gyrase B/HSP90-like ATPase</fullName>
    </submittedName>
</protein>
<evidence type="ECO:0000313" key="2">
    <source>
        <dbReference type="Proteomes" id="UP000247780"/>
    </source>
</evidence>
<dbReference type="EMBL" id="QICQ01000001">
    <property type="protein sequence ID" value="PXV84271.1"/>
    <property type="molecule type" value="Genomic_DNA"/>
</dbReference>
<accession>A0ABX5MAW3</accession>
<reference evidence="1 2" key="1">
    <citation type="submission" date="2018-04" db="EMBL/GenBank/DDBJ databases">
        <title>Active sludge and wastewater microbial communities from Klosterneuburg, Austria.</title>
        <authorList>
            <person name="Wagner M."/>
        </authorList>
    </citation>
    <scope>NUCLEOTIDE SEQUENCE [LARGE SCALE GENOMIC DNA]</scope>
    <source>
        <strain evidence="1 2">Nm 57</strain>
    </source>
</reference>
<dbReference type="Gene3D" id="3.30.565.10">
    <property type="entry name" value="Histidine kinase-like ATPase, C-terminal domain"/>
    <property type="match status" value="1"/>
</dbReference>
<dbReference type="RefSeq" id="WP_011633294.1">
    <property type="nucleotide sequence ID" value="NZ_QICQ01000001.1"/>
</dbReference>
<proteinExistence type="predicted"/>
<evidence type="ECO:0000313" key="1">
    <source>
        <dbReference type="EMBL" id="PXV84271.1"/>
    </source>
</evidence>